<evidence type="ECO:0000256" key="6">
    <source>
        <dbReference type="ARBA" id="ARBA00023004"/>
    </source>
</evidence>
<comment type="cofactor">
    <cofactor evidence="1 8">
        <name>heme</name>
        <dbReference type="ChEBI" id="CHEBI:30413"/>
    </cofactor>
</comment>
<feature type="binding site" description="axial binding residue" evidence="8">
    <location>
        <position position="470"/>
    </location>
    <ligand>
        <name>heme</name>
        <dbReference type="ChEBI" id="CHEBI:30413"/>
    </ligand>
    <ligandPart>
        <name>Fe</name>
        <dbReference type="ChEBI" id="CHEBI:18248"/>
    </ligandPart>
</feature>
<dbReference type="GO" id="GO:0004497">
    <property type="term" value="F:monooxygenase activity"/>
    <property type="evidence" value="ECO:0007669"/>
    <property type="project" value="UniProtKB-KW"/>
</dbReference>
<dbReference type="GO" id="GO:0020037">
    <property type="term" value="F:heme binding"/>
    <property type="evidence" value="ECO:0007669"/>
    <property type="project" value="InterPro"/>
</dbReference>
<evidence type="ECO:0000256" key="5">
    <source>
        <dbReference type="ARBA" id="ARBA00023002"/>
    </source>
</evidence>
<dbReference type="PROSITE" id="PS00086">
    <property type="entry name" value="CYTOCHROME_P450"/>
    <property type="match status" value="1"/>
</dbReference>
<dbReference type="OrthoDB" id="1470350at2759"/>
<dbReference type="PRINTS" id="PR00385">
    <property type="entry name" value="P450"/>
</dbReference>
<dbReference type="SUPFAM" id="SSF48264">
    <property type="entry name" value="Cytochrome P450"/>
    <property type="match status" value="1"/>
</dbReference>
<keyword evidence="6 8" id="KW-0408">Iron</keyword>
<dbReference type="Proteomes" id="UP001141552">
    <property type="component" value="Unassembled WGS sequence"/>
</dbReference>
<keyword evidence="10" id="KW-1133">Transmembrane helix</keyword>
<keyword evidence="5 9" id="KW-0560">Oxidoreductase</keyword>
<dbReference type="GO" id="GO:0006629">
    <property type="term" value="P:lipid metabolic process"/>
    <property type="evidence" value="ECO:0007669"/>
    <property type="project" value="UniProtKB-ARBA"/>
</dbReference>
<dbReference type="Gene3D" id="1.10.630.10">
    <property type="entry name" value="Cytochrome P450"/>
    <property type="match status" value="1"/>
</dbReference>
<accession>A0A9Q0FRG3</accession>
<evidence type="ECO:0000256" key="4">
    <source>
        <dbReference type="ARBA" id="ARBA00022723"/>
    </source>
</evidence>
<evidence type="ECO:0008006" key="13">
    <source>
        <dbReference type="Google" id="ProtNLM"/>
    </source>
</evidence>
<evidence type="ECO:0000256" key="9">
    <source>
        <dbReference type="RuleBase" id="RU000461"/>
    </source>
</evidence>
<name>A0A9Q0FRG3_9ROSI</name>
<reference evidence="11" key="1">
    <citation type="submission" date="2022-02" db="EMBL/GenBank/DDBJ databases">
        <authorList>
            <person name="Henning P.M."/>
            <person name="McCubbin A.G."/>
            <person name="Shore J.S."/>
        </authorList>
    </citation>
    <scope>NUCLEOTIDE SEQUENCE</scope>
    <source>
        <strain evidence="11">F60SS</strain>
        <tissue evidence="11">Leaves</tissue>
    </source>
</reference>
<reference evidence="11" key="2">
    <citation type="journal article" date="2023" name="Plants (Basel)">
        <title>Annotation of the Turnera subulata (Passifloraceae) Draft Genome Reveals the S-Locus Evolved after the Divergence of Turneroideae from Passifloroideae in a Stepwise Manner.</title>
        <authorList>
            <person name="Henning P.M."/>
            <person name="Roalson E.H."/>
            <person name="Mir W."/>
            <person name="McCubbin A.G."/>
            <person name="Shore J.S."/>
        </authorList>
    </citation>
    <scope>NUCLEOTIDE SEQUENCE</scope>
    <source>
        <tissue evidence="11">Leaves</tissue>
    </source>
</reference>
<feature type="transmembrane region" description="Helical" evidence="10">
    <location>
        <begin position="12"/>
        <end position="28"/>
    </location>
</feature>
<keyword evidence="10" id="KW-0472">Membrane</keyword>
<keyword evidence="7 9" id="KW-0503">Monooxygenase</keyword>
<dbReference type="GO" id="GO:0005506">
    <property type="term" value="F:iron ion binding"/>
    <property type="evidence" value="ECO:0007669"/>
    <property type="project" value="InterPro"/>
</dbReference>
<dbReference type="InterPro" id="IPR036396">
    <property type="entry name" value="Cyt_P450_sf"/>
</dbReference>
<dbReference type="InterPro" id="IPR017972">
    <property type="entry name" value="Cyt_P450_CS"/>
</dbReference>
<keyword evidence="3 8" id="KW-0349">Heme</keyword>
<proteinExistence type="inferred from homology"/>
<keyword evidence="4 8" id="KW-0479">Metal-binding</keyword>
<evidence type="ECO:0000256" key="7">
    <source>
        <dbReference type="ARBA" id="ARBA00023033"/>
    </source>
</evidence>
<evidence type="ECO:0000256" key="3">
    <source>
        <dbReference type="ARBA" id="ARBA00022617"/>
    </source>
</evidence>
<keyword evidence="12" id="KW-1185">Reference proteome</keyword>
<evidence type="ECO:0000256" key="1">
    <source>
        <dbReference type="ARBA" id="ARBA00001971"/>
    </source>
</evidence>
<dbReference type="PANTHER" id="PTHR24296">
    <property type="entry name" value="CYTOCHROME P450"/>
    <property type="match status" value="1"/>
</dbReference>
<evidence type="ECO:0000313" key="12">
    <source>
        <dbReference type="Proteomes" id="UP001141552"/>
    </source>
</evidence>
<comment type="similarity">
    <text evidence="2 9">Belongs to the cytochrome P450 family.</text>
</comment>
<comment type="caution">
    <text evidence="11">The sequence shown here is derived from an EMBL/GenBank/DDBJ whole genome shotgun (WGS) entry which is preliminary data.</text>
</comment>
<evidence type="ECO:0000256" key="8">
    <source>
        <dbReference type="PIRSR" id="PIRSR602401-1"/>
    </source>
</evidence>
<protein>
    <recommendedName>
        <fullName evidence="13">Cytochrome P450</fullName>
    </recommendedName>
</protein>
<dbReference type="EMBL" id="JAKUCV010004487">
    <property type="protein sequence ID" value="KAJ4835207.1"/>
    <property type="molecule type" value="Genomic_DNA"/>
</dbReference>
<dbReference type="CDD" id="cd11064">
    <property type="entry name" value="CYP86A"/>
    <property type="match status" value="1"/>
</dbReference>
<dbReference type="PRINTS" id="PR00463">
    <property type="entry name" value="EP450I"/>
</dbReference>
<dbReference type="AlphaFoldDB" id="A0A9Q0FRG3"/>
<gene>
    <name evidence="11" type="ORF">Tsubulata_026379</name>
</gene>
<evidence type="ECO:0000256" key="10">
    <source>
        <dbReference type="SAM" id="Phobius"/>
    </source>
</evidence>
<organism evidence="11 12">
    <name type="scientific">Turnera subulata</name>
    <dbReference type="NCBI Taxonomy" id="218843"/>
    <lineage>
        <taxon>Eukaryota</taxon>
        <taxon>Viridiplantae</taxon>
        <taxon>Streptophyta</taxon>
        <taxon>Embryophyta</taxon>
        <taxon>Tracheophyta</taxon>
        <taxon>Spermatophyta</taxon>
        <taxon>Magnoliopsida</taxon>
        <taxon>eudicotyledons</taxon>
        <taxon>Gunneridae</taxon>
        <taxon>Pentapetalae</taxon>
        <taxon>rosids</taxon>
        <taxon>fabids</taxon>
        <taxon>Malpighiales</taxon>
        <taxon>Passifloraceae</taxon>
        <taxon>Turnera</taxon>
    </lineage>
</organism>
<dbReference type="InterPro" id="IPR001128">
    <property type="entry name" value="Cyt_P450"/>
</dbReference>
<dbReference type="Pfam" id="PF00067">
    <property type="entry name" value="p450"/>
    <property type="match status" value="1"/>
</dbReference>
<dbReference type="GO" id="GO:0016705">
    <property type="term" value="F:oxidoreductase activity, acting on paired donors, with incorporation or reduction of molecular oxygen"/>
    <property type="evidence" value="ECO:0007669"/>
    <property type="project" value="InterPro"/>
</dbReference>
<sequence>MASVLGNLENMVVLGVVIGLFVFLRGLIRNYDGSSLRKSWPLVGMMLPLLFQLHRFHEWCTEMLEANNRNVLFRGPWSSNMNGLLTGDPSNIHYIMTSNFSNFPQGRDFKEFFDVLGDGIFNSDSDMWKTQRKLAHQLMSHPLFHKLVVKSTHEKVEKGLIPVLEHVWEQGLVVDLQDLFQRFTFDATCLTVIGHDPGCLSISFPEVVFCRAVDDAQKAIFYRHVLPQAIWKLQKWLNVGQEKILKRSTETSDRIISEIISAKKEKVCKTMGNNTGLEDDNGQGIDLIASYIMEDAIVMGCKSSDDKFLRDTVLSLLVAGRETTSSALSWFFWLVSRNPHVEKKIIDELRATLQHDPDQADHTGKCRLLNVEVLKRLPYLHGAICESLRLYPPLPFNHKSPLKTDRLPSGHHVIPKMKIYISVYSIGRMSSIWGSDCLEFKPERWITVGGGIKHQPSHKFFAFGAGPRSCLGKNIAFLQVKAVAAAIIYNYKVQLVAGQTITPSISINLHMKHGMKVKLFKRSAS</sequence>
<keyword evidence="10" id="KW-0812">Transmembrane</keyword>
<evidence type="ECO:0000256" key="2">
    <source>
        <dbReference type="ARBA" id="ARBA00010617"/>
    </source>
</evidence>
<evidence type="ECO:0000313" key="11">
    <source>
        <dbReference type="EMBL" id="KAJ4835207.1"/>
    </source>
</evidence>
<dbReference type="InterPro" id="IPR002401">
    <property type="entry name" value="Cyt_P450_E_grp-I"/>
</dbReference>